<dbReference type="EMBL" id="JAFKCU010000002">
    <property type="protein sequence ID" value="MBN7815632.1"/>
    <property type="molecule type" value="Genomic_DNA"/>
</dbReference>
<reference evidence="1 2" key="1">
    <citation type="submission" date="2021-03" db="EMBL/GenBank/DDBJ databases">
        <title>novel species isolated from a fishpond in China.</title>
        <authorList>
            <person name="Lu H."/>
            <person name="Cai Z."/>
        </authorList>
    </citation>
    <scope>NUCLEOTIDE SEQUENCE [LARGE SCALE GENOMIC DNA]</scope>
    <source>
        <strain evidence="1 2">YJ13C</strain>
    </source>
</reference>
<proteinExistence type="predicted"/>
<protein>
    <recommendedName>
        <fullName evidence="3">Septum formation inhibitor Maf</fullName>
    </recommendedName>
</protein>
<evidence type="ECO:0000313" key="2">
    <source>
        <dbReference type="Proteomes" id="UP000664480"/>
    </source>
</evidence>
<dbReference type="Proteomes" id="UP000664480">
    <property type="component" value="Unassembled WGS sequence"/>
</dbReference>
<organism evidence="1 2">
    <name type="scientific">Algoriphagus pacificus</name>
    <dbReference type="NCBI Taxonomy" id="2811234"/>
    <lineage>
        <taxon>Bacteria</taxon>
        <taxon>Pseudomonadati</taxon>
        <taxon>Bacteroidota</taxon>
        <taxon>Cytophagia</taxon>
        <taxon>Cytophagales</taxon>
        <taxon>Cyclobacteriaceae</taxon>
        <taxon>Algoriphagus</taxon>
    </lineage>
</organism>
<gene>
    <name evidence="1" type="ORF">J0A69_09340</name>
</gene>
<name>A0ABS3CEV1_9BACT</name>
<evidence type="ECO:0000313" key="1">
    <source>
        <dbReference type="EMBL" id="MBN7815632.1"/>
    </source>
</evidence>
<accession>A0ABS3CEV1</accession>
<keyword evidence="2" id="KW-1185">Reference proteome</keyword>
<dbReference type="PROSITE" id="PS51257">
    <property type="entry name" value="PROKAR_LIPOPROTEIN"/>
    <property type="match status" value="1"/>
</dbReference>
<comment type="caution">
    <text evidence="1">The sequence shown here is derived from an EMBL/GenBank/DDBJ whole genome shotgun (WGS) entry which is preliminary data.</text>
</comment>
<evidence type="ECO:0008006" key="3">
    <source>
        <dbReference type="Google" id="ProtNLM"/>
    </source>
</evidence>
<dbReference type="RefSeq" id="WP_206586291.1">
    <property type="nucleotide sequence ID" value="NZ_JAFKCU010000002.1"/>
</dbReference>
<sequence>MRQLTIIFMLLALVSCGGNPRSGVDEDQFSSYWYQGKAEINVFDLEQYRYGEMREGTAVMIFVTEDFSRRKQVKLDNPQEAGADARKVLKLNMTREFITGVYPYNTMLSVFTPVYDEENAFKITASMTEWCGQSFTQMNWKNGSYRAQLFSYFESEGDQELKLEGPSEDEIFNTIRLNPSIVPEGDVRLIPSLIFQRFSHIPLKVERAKITKRKISGNQVELSLDYKTINRRLLVRYQEFFPYEILSWEEIQNKPDGSVERTIATRRNMEMLDYWNKNKLQDEELRRALGL</sequence>